<keyword evidence="4" id="KW-1185">Reference proteome</keyword>
<gene>
    <name evidence="3" type="ORF">JOD17_000262</name>
</gene>
<accession>A0ABS2P7S3</accession>
<feature type="domain" description="Hydantoinase A/oxoprolinase" evidence="1">
    <location>
        <begin position="180"/>
        <end position="279"/>
    </location>
</feature>
<dbReference type="Gene3D" id="3.30.420.40">
    <property type="match status" value="1"/>
</dbReference>
<dbReference type="Pfam" id="PF05378">
    <property type="entry name" value="Hydant_A_N"/>
    <property type="match status" value="1"/>
</dbReference>
<dbReference type="SUPFAM" id="SSF53067">
    <property type="entry name" value="Actin-like ATPase domain"/>
    <property type="match status" value="1"/>
</dbReference>
<dbReference type="InterPro" id="IPR002821">
    <property type="entry name" value="Hydantoinase_A"/>
</dbReference>
<dbReference type="EMBL" id="JAFBEC010000001">
    <property type="protein sequence ID" value="MBM7631171.1"/>
    <property type="molecule type" value="Genomic_DNA"/>
</dbReference>
<proteinExistence type="predicted"/>
<dbReference type="PANTHER" id="PTHR11365:SF23">
    <property type="entry name" value="HYPOTHETICAL 5-OXOPROLINASE (EUROFUNG)-RELATED"/>
    <property type="match status" value="1"/>
</dbReference>
<dbReference type="PANTHER" id="PTHR11365">
    <property type="entry name" value="5-OXOPROLINASE RELATED"/>
    <property type="match status" value="1"/>
</dbReference>
<reference evidence="3 4" key="1">
    <citation type="submission" date="2021-01" db="EMBL/GenBank/DDBJ databases">
        <title>Genomic Encyclopedia of Type Strains, Phase IV (KMG-IV): sequencing the most valuable type-strain genomes for metagenomic binning, comparative biology and taxonomic classification.</title>
        <authorList>
            <person name="Goeker M."/>
        </authorList>
    </citation>
    <scope>NUCLEOTIDE SEQUENCE [LARGE SCALE GENOMIC DNA]</scope>
    <source>
        <strain evidence="3 4">DSM 25540</strain>
    </source>
</reference>
<evidence type="ECO:0008006" key="5">
    <source>
        <dbReference type="Google" id="ProtNLM"/>
    </source>
</evidence>
<dbReference type="RefSeq" id="WP_204695355.1">
    <property type="nucleotide sequence ID" value="NZ_JAFBEC010000001.1"/>
</dbReference>
<name>A0ABS2P7S3_9BACL</name>
<evidence type="ECO:0000259" key="1">
    <source>
        <dbReference type="Pfam" id="PF01968"/>
    </source>
</evidence>
<evidence type="ECO:0000259" key="2">
    <source>
        <dbReference type="Pfam" id="PF05378"/>
    </source>
</evidence>
<evidence type="ECO:0000313" key="3">
    <source>
        <dbReference type="EMBL" id="MBM7631171.1"/>
    </source>
</evidence>
<dbReference type="InterPro" id="IPR043129">
    <property type="entry name" value="ATPase_NBD"/>
</dbReference>
<evidence type="ECO:0000313" key="4">
    <source>
        <dbReference type="Proteomes" id="UP000741863"/>
    </source>
</evidence>
<dbReference type="Proteomes" id="UP000741863">
    <property type="component" value="Unassembled WGS sequence"/>
</dbReference>
<feature type="domain" description="Hydantoinase/oxoprolinase N-terminal" evidence="2">
    <location>
        <begin position="2"/>
        <end position="154"/>
    </location>
</feature>
<sequence length="462" mass="51799">MRLGIDVGRSYTDAVLTSENGRIFARTKSTRGEDSVENTRLALSTIFGQIKGNEASIKGIFVCSSHIEQALNEVERLAKTYLVRISPMPSILQPAVDWPEDLQDHIVGTTHFSSTEDDQEWEELVVKIKESDAQSIAVVGVNSPMDAESERRLGAKITVKLPDLAVSLSHQFGSIGFIERENTTLLNAMLRPATVLSKNLLHEILSDYGVQAPVWIAKHDGTLMTESEALGSPIKTIASNRAMAFQGAGELARLTDYVVVNVGENEAGVAVVKNGKVDESSLAMRIDGIRTTISLPSYEHVEAIPERLKEYERLDIERQKIQHPNYIDDFQLFCSNVRSVIERVQPRYDELPIVLVGSRSETLFPHLESRYETWLLPDASNYSCAYGLCFAMVGSESDGIYHLKDSSKQEVIEREMRKAEICLNEKARFLIRDQEVEEYPFCYLDGEISRIRVRIKGSLQLN</sequence>
<protein>
    <recommendedName>
        <fullName evidence="5">Hydantoinase</fullName>
    </recommendedName>
</protein>
<dbReference type="InterPro" id="IPR045079">
    <property type="entry name" value="Oxoprolinase-like"/>
</dbReference>
<dbReference type="Pfam" id="PF01968">
    <property type="entry name" value="Hydantoinase_A"/>
    <property type="match status" value="1"/>
</dbReference>
<comment type="caution">
    <text evidence="3">The sequence shown here is derived from an EMBL/GenBank/DDBJ whole genome shotgun (WGS) entry which is preliminary data.</text>
</comment>
<dbReference type="InterPro" id="IPR008040">
    <property type="entry name" value="Hydant_A_N"/>
</dbReference>
<organism evidence="3 4">
    <name type="scientific">Geomicrobium sediminis</name>
    <dbReference type="NCBI Taxonomy" id="1347788"/>
    <lineage>
        <taxon>Bacteria</taxon>
        <taxon>Bacillati</taxon>
        <taxon>Bacillota</taxon>
        <taxon>Bacilli</taxon>
        <taxon>Bacillales</taxon>
        <taxon>Geomicrobium</taxon>
    </lineage>
</organism>